<gene>
    <name evidence="1" type="ORF">FD46_GL001845</name>
</gene>
<reference evidence="1 2" key="1">
    <citation type="journal article" date="2015" name="Genome Announc.">
        <title>Expanding the biotechnology potential of lactobacilli through comparative genomics of 213 strains and associated genera.</title>
        <authorList>
            <person name="Sun Z."/>
            <person name="Harris H.M."/>
            <person name="McCann A."/>
            <person name="Guo C."/>
            <person name="Argimon S."/>
            <person name="Zhang W."/>
            <person name="Yang X."/>
            <person name="Jeffery I.B."/>
            <person name="Cooney J.C."/>
            <person name="Kagawa T.F."/>
            <person name="Liu W."/>
            <person name="Song Y."/>
            <person name="Salvetti E."/>
            <person name="Wrobel A."/>
            <person name="Rasinkangas P."/>
            <person name="Parkhill J."/>
            <person name="Rea M.C."/>
            <person name="O'Sullivan O."/>
            <person name="Ritari J."/>
            <person name="Douillard F.P."/>
            <person name="Paul Ross R."/>
            <person name="Yang R."/>
            <person name="Briner A.E."/>
            <person name="Felis G.E."/>
            <person name="de Vos W.M."/>
            <person name="Barrangou R."/>
            <person name="Klaenhammer T.R."/>
            <person name="Caufield P.W."/>
            <person name="Cui Y."/>
            <person name="Zhang H."/>
            <person name="O'Toole P.W."/>
        </authorList>
    </citation>
    <scope>NUCLEOTIDE SEQUENCE [LARGE SCALE GENOMIC DNA]</scope>
    <source>
        <strain evidence="1 2">DSM 19972</strain>
    </source>
</reference>
<dbReference type="AlphaFoldDB" id="A0A0R1MHB4"/>
<dbReference type="RefSeq" id="WP_057896659.1">
    <property type="nucleotide sequence ID" value="NZ_AZEH01000039.1"/>
</dbReference>
<dbReference type="STRING" id="1423777.FD46_GL001845"/>
<accession>A0A0R1MHB4</accession>
<dbReference type="EMBL" id="AZEH01000039">
    <property type="protein sequence ID" value="KRL04709.1"/>
    <property type="molecule type" value="Genomic_DNA"/>
</dbReference>
<keyword evidence="2" id="KW-1185">Reference proteome</keyword>
<name>A0A0R1MHB4_9LACO</name>
<dbReference type="PATRIC" id="fig|1423777.3.peg.1899"/>
<evidence type="ECO:0000313" key="1">
    <source>
        <dbReference type="EMBL" id="KRL04709.1"/>
    </source>
</evidence>
<sequence>MALRKTTLQQTIQAIQEKFNSTFLDENISYQQMPAFQLNFFITQAIQKHKLIKLCFTDHNENKFSATGFINQNKSNKDAYIITDIYGGITHLIMFTQIKNVKAARIPK</sequence>
<evidence type="ECO:0000313" key="2">
    <source>
        <dbReference type="Proteomes" id="UP000051686"/>
    </source>
</evidence>
<dbReference type="OrthoDB" id="2296908at2"/>
<comment type="caution">
    <text evidence="1">The sequence shown here is derived from an EMBL/GenBank/DDBJ whole genome shotgun (WGS) entry which is preliminary data.</text>
</comment>
<dbReference type="Proteomes" id="UP000051686">
    <property type="component" value="Unassembled WGS sequence"/>
</dbReference>
<proteinExistence type="predicted"/>
<protein>
    <submittedName>
        <fullName evidence="1">Uncharacterized protein</fullName>
    </submittedName>
</protein>
<organism evidence="1 2">
    <name type="scientific">Liquorilactobacillus oeni DSM 19972</name>
    <dbReference type="NCBI Taxonomy" id="1423777"/>
    <lineage>
        <taxon>Bacteria</taxon>
        <taxon>Bacillati</taxon>
        <taxon>Bacillota</taxon>
        <taxon>Bacilli</taxon>
        <taxon>Lactobacillales</taxon>
        <taxon>Lactobacillaceae</taxon>
        <taxon>Liquorilactobacillus</taxon>
    </lineage>
</organism>